<protein>
    <submittedName>
        <fullName evidence="3">Hydrophobic protein</fullName>
    </submittedName>
</protein>
<keyword evidence="1" id="KW-0472">Membrane</keyword>
<dbReference type="Pfam" id="PF16936">
    <property type="entry name" value="Holin_9"/>
    <property type="match status" value="1"/>
</dbReference>
<dbReference type="AlphaFoldDB" id="A0A0U0ZI86"/>
<feature type="transmembrane region" description="Helical" evidence="1">
    <location>
        <begin position="42"/>
        <end position="60"/>
    </location>
</feature>
<organism evidence="3 6">
    <name type="scientific">Mycobacteroides abscessus</name>
    <dbReference type="NCBI Taxonomy" id="36809"/>
    <lineage>
        <taxon>Bacteria</taxon>
        <taxon>Bacillati</taxon>
        <taxon>Actinomycetota</taxon>
        <taxon>Actinomycetes</taxon>
        <taxon>Mycobacteriales</taxon>
        <taxon>Mycobacteriaceae</taxon>
        <taxon>Mycobacteroides</taxon>
    </lineage>
</organism>
<dbReference type="RefSeq" id="WP_005094873.1">
    <property type="nucleotide sequence ID" value="NZ_AP022621.1"/>
</dbReference>
<dbReference type="EMBL" id="CSUW01000005">
    <property type="protein sequence ID" value="CPT30764.1"/>
    <property type="molecule type" value="Genomic_DNA"/>
</dbReference>
<dbReference type="EMBL" id="CSWP01000002">
    <property type="protein sequence ID" value="CPV39469.1"/>
    <property type="molecule type" value="Genomic_DNA"/>
</dbReference>
<evidence type="ECO:0000313" key="3">
    <source>
        <dbReference type="EMBL" id="CPV39469.1"/>
    </source>
</evidence>
<reference evidence="3 6" key="1">
    <citation type="submission" date="2015-03" db="EMBL/GenBank/DDBJ databases">
        <authorList>
            <person name="Murphy D."/>
        </authorList>
    </citation>
    <scope>NUCLEOTIDE SEQUENCE [LARGE SCALE GENOMIC DNA]</scope>
    <source>
        <strain evidence="3 6">PAP088</strain>
    </source>
</reference>
<dbReference type="InterPro" id="IPR031614">
    <property type="entry name" value="Holin_9"/>
</dbReference>
<dbReference type="Proteomes" id="UP000038487">
    <property type="component" value="Unassembled WGS sequence"/>
</dbReference>
<evidence type="ECO:0000313" key="2">
    <source>
        <dbReference type="EMBL" id="CPT30764.1"/>
    </source>
</evidence>
<accession>A0A0U0ZI86</accession>
<keyword evidence="1" id="KW-1133">Transmembrane helix</keyword>
<evidence type="ECO:0000313" key="4">
    <source>
        <dbReference type="EMBL" id="RIT43600.1"/>
    </source>
</evidence>
<feature type="transmembrane region" description="Helical" evidence="1">
    <location>
        <begin position="67"/>
        <end position="89"/>
    </location>
</feature>
<sequence length="92" mass="9429">MIPLPRAQVVASAMLLGIAVGLGAGMSSVLVAHESVRPDLVIGLIVAIPSLIGFLILIASTRKWMTAVAAFILAIAPGWFGILAAIQVIQGV</sequence>
<gene>
    <name evidence="4" type="ORF">D2E76_00600</name>
    <name evidence="2" type="ORF">ERS075527_02391</name>
    <name evidence="3" type="ORF">ERS075579_01051</name>
</gene>
<reference evidence="2 5" key="2">
    <citation type="submission" date="2015-03" db="EMBL/GenBank/DDBJ databases">
        <authorList>
            <consortium name="Pathogen Informatics"/>
            <person name="Murphy D."/>
        </authorList>
    </citation>
    <scope>NUCLEOTIDE SEQUENCE [LARGE SCALE GENOMIC DNA]</scope>
    <source>
        <strain evidence="2 5">PAP036</strain>
    </source>
</reference>
<evidence type="ECO:0000256" key="1">
    <source>
        <dbReference type="SAM" id="Phobius"/>
    </source>
</evidence>
<dbReference type="OMA" id="ASTRKWM"/>
<name>A0A0U0ZI86_9MYCO</name>
<dbReference type="GeneID" id="93381074"/>
<evidence type="ECO:0000313" key="7">
    <source>
        <dbReference type="Proteomes" id="UP000284557"/>
    </source>
</evidence>
<evidence type="ECO:0000313" key="5">
    <source>
        <dbReference type="Proteomes" id="UP000038487"/>
    </source>
</evidence>
<dbReference type="Proteomes" id="UP000284557">
    <property type="component" value="Unassembled WGS sequence"/>
</dbReference>
<dbReference type="EMBL" id="QXBN01000001">
    <property type="protein sequence ID" value="RIT43600.1"/>
    <property type="molecule type" value="Genomic_DNA"/>
</dbReference>
<dbReference type="Proteomes" id="UP000045782">
    <property type="component" value="Unassembled WGS sequence"/>
</dbReference>
<evidence type="ECO:0000313" key="6">
    <source>
        <dbReference type="Proteomes" id="UP000045782"/>
    </source>
</evidence>
<dbReference type="PATRIC" id="fig|36809.5.peg.4207"/>
<reference evidence="4 7" key="3">
    <citation type="submission" date="2018-08" db="EMBL/GenBank/DDBJ databases">
        <title>Linezolid Resistance in Mycobacterium abscessus: MIC Distribution and Comprehensive Investigation of Resistance Mechanisms.</title>
        <authorList>
            <person name="Ye M."/>
            <person name="Xu L."/>
            <person name="Zou Y."/>
            <person name="Li B."/>
            <person name="Guo Q."/>
            <person name="Zhang Y."/>
            <person name="Zhan M."/>
            <person name="Xu B."/>
            <person name="Yu F."/>
            <person name="Zhang Z."/>
            <person name="Chu H."/>
        </authorList>
    </citation>
    <scope>NUCLEOTIDE SEQUENCE [LARGE SCALE GENOMIC DNA]</scope>
    <source>
        <strain evidence="4 7">G143</strain>
    </source>
</reference>
<keyword evidence="1" id="KW-0812">Transmembrane</keyword>
<proteinExistence type="predicted"/>